<gene>
    <name evidence="8" type="ORF">BLNAU_6263</name>
</gene>
<evidence type="ECO:0000256" key="1">
    <source>
        <dbReference type="ARBA" id="ARBA00001947"/>
    </source>
</evidence>
<evidence type="ECO:0000256" key="5">
    <source>
        <dbReference type="ARBA" id="ARBA00023027"/>
    </source>
</evidence>
<feature type="domain" description="Deacetylase sirtuin-type" evidence="7">
    <location>
        <begin position="60"/>
        <end position="328"/>
    </location>
</feature>
<dbReference type="PANTHER" id="PTHR11085">
    <property type="entry name" value="NAD-DEPENDENT PROTEIN DEACYLASE SIRTUIN-5, MITOCHONDRIAL-RELATED"/>
    <property type="match status" value="1"/>
</dbReference>
<evidence type="ECO:0000313" key="8">
    <source>
        <dbReference type="EMBL" id="KAK2958760.1"/>
    </source>
</evidence>
<name>A0ABQ9Y4Y2_9EUKA</name>
<sequence>MDIDEVEHDETSFPSGNPTALYNYLKTLNLREFLQSRPEIDSESILLFMQAMRSTRRRNRLERFQSYENAVSLIKNAQRILIVTGAGISVSCGIPDFRSKGGFYDTLRQNGISKPESIFDIEFFRQDPSLFYTYGLGVIPSNGHPSPTHHFIAKLDRDGKLLRNYTQNIDNLEQTAGVKSLVQCHGSLGSAVCLSCGEVVNIDKLKPYLEQQAIAYCPHCLDQNIFSPYKPNIVFFGEDLPQVYYDTLREDLPHCDLVIVMGSSLKVQPVCDIIEDVDPTIPQILINNEMVGPHRNHFDINLIGACDDICQELQQSLTFDDPPHLYSHALYDTNITQITPYGQPTTDVVFNFSRQRSSNTDYDFESETDFEDDYVDVQPTNAFVLPEPLPFFHSSIYIENKTRTSHG</sequence>
<keyword evidence="5" id="KW-0520">NAD</keyword>
<evidence type="ECO:0000256" key="4">
    <source>
        <dbReference type="ARBA" id="ARBA00022833"/>
    </source>
</evidence>
<dbReference type="EC" id="2.3.1.-" evidence="8"/>
<dbReference type="Gene3D" id="3.30.1600.10">
    <property type="entry name" value="SIR2/SIRT2 'Small Domain"/>
    <property type="match status" value="1"/>
</dbReference>
<evidence type="ECO:0000256" key="3">
    <source>
        <dbReference type="ARBA" id="ARBA00022723"/>
    </source>
</evidence>
<evidence type="ECO:0000313" key="9">
    <source>
        <dbReference type="Proteomes" id="UP001281761"/>
    </source>
</evidence>
<dbReference type="PROSITE" id="PS50305">
    <property type="entry name" value="SIRTUIN"/>
    <property type="match status" value="1"/>
</dbReference>
<dbReference type="InterPro" id="IPR026590">
    <property type="entry name" value="Ssirtuin_cat_dom"/>
</dbReference>
<feature type="binding site" evidence="6">
    <location>
        <position position="193"/>
    </location>
    <ligand>
        <name>Zn(2+)</name>
        <dbReference type="ChEBI" id="CHEBI:29105"/>
    </ligand>
</feature>
<dbReference type="Pfam" id="PF02146">
    <property type="entry name" value="SIR2"/>
    <property type="match status" value="1"/>
</dbReference>
<reference evidence="8 9" key="1">
    <citation type="journal article" date="2022" name="bioRxiv">
        <title>Genomics of Preaxostyla Flagellates Illuminates Evolutionary Transitions and the Path Towards Mitochondrial Loss.</title>
        <authorList>
            <person name="Novak L.V.F."/>
            <person name="Treitli S.C."/>
            <person name="Pyrih J."/>
            <person name="Halakuc P."/>
            <person name="Pipaliya S.V."/>
            <person name="Vacek V."/>
            <person name="Brzon O."/>
            <person name="Soukal P."/>
            <person name="Eme L."/>
            <person name="Dacks J.B."/>
            <person name="Karnkowska A."/>
            <person name="Elias M."/>
            <person name="Hampl V."/>
        </authorList>
    </citation>
    <scope>NUCLEOTIDE SEQUENCE [LARGE SCALE GENOMIC DNA]</scope>
    <source>
        <strain evidence="8">NAU3</strain>
        <tissue evidence="8">Gut</tissue>
    </source>
</reference>
<feature type="binding site" evidence="6">
    <location>
        <position position="196"/>
    </location>
    <ligand>
        <name>Zn(2+)</name>
        <dbReference type="ChEBI" id="CHEBI:29105"/>
    </ligand>
</feature>
<dbReference type="InterPro" id="IPR003000">
    <property type="entry name" value="Sirtuin"/>
</dbReference>
<accession>A0ABQ9Y4Y2</accession>
<dbReference type="InterPro" id="IPR050134">
    <property type="entry name" value="NAD-dep_sirtuin_deacylases"/>
</dbReference>
<dbReference type="SUPFAM" id="SSF52467">
    <property type="entry name" value="DHS-like NAD/FAD-binding domain"/>
    <property type="match status" value="1"/>
</dbReference>
<proteinExistence type="predicted"/>
<comment type="cofactor">
    <cofactor evidence="1">
        <name>Zn(2+)</name>
        <dbReference type="ChEBI" id="CHEBI:29105"/>
    </cofactor>
</comment>
<comment type="caution">
    <text evidence="8">The sequence shown here is derived from an EMBL/GenBank/DDBJ whole genome shotgun (WGS) entry which is preliminary data.</text>
</comment>
<feature type="active site" description="Proton acceptor" evidence="6">
    <location>
        <position position="185"/>
    </location>
</feature>
<evidence type="ECO:0000259" key="7">
    <source>
        <dbReference type="PROSITE" id="PS50305"/>
    </source>
</evidence>
<keyword evidence="4 6" id="KW-0862">Zinc</keyword>
<dbReference type="EMBL" id="JARBJD010000035">
    <property type="protein sequence ID" value="KAK2958760.1"/>
    <property type="molecule type" value="Genomic_DNA"/>
</dbReference>
<dbReference type="GO" id="GO:0016746">
    <property type="term" value="F:acyltransferase activity"/>
    <property type="evidence" value="ECO:0007669"/>
    <property type="project" value="UniProtKB-KW"/>
</dbReference>
<keyword evidence="9" id="KW-1185">Reference proteome</keyword>
<keyword evidence="8" id="KW-0012">Acyltransferase</keyword>
<evidence type="ECO:0000256" key="2">
    <source>
        <dbReference type="ARBA" id="ARBA00022679"/>
    </source>
</evidence>
<evidence type="ECO:0000256" key="6">
    <source>
        <dbReference type="PROSITE-ProRule" id="PRU00236"/>
    </source>
</evidence>
<keyword evidence="3 6" id="KW-0479">Metal-binding</keyword>
<dbReference type="Gene3D" id="3.40.50.1220">
    <property type="entry name" value="TPP-binding domain"/>
    <property type="match status" value="1"/>
</dbReference>
<dbReference type="Proteomes" id="UP001281761">
    <property type="component" value="Unassembled WGS sequence"/>
</dbReference>
<keyword evidence="2 8" id="KW-0808">Transferase</keyword>
<dbReference type="InterPro" id="IPR029035">
    <property type="entry name" value="DHS-like_NAD/FAD-binding_dom"/>
</dbReference>
<protein>
    <submittedName>
        <fullName evidence="8">NAD-dependent protein deacetylase sirtuin-1</fullName>
        <ecNumber evidence="8">2.3.1.-</ecNumber>
    </submittedName>
</protein>
<feature type="binding site" evidence="6">
    <location>
        <position position="217"/>
    </location>
    <ligand>
        <name>Zn(2+)</name>
        <dbReference type="ChEBI" id="CHEBI:29105"/>
    </ligand>
</feature>
<dbReference type="InterPro" id="IPR026591">
    <property type="entry name" value="Sirtuin_cat_small_dom_sf"/>
</dbReference>
<dbReference type="PANTHER" id="PTHR11085:SF9">
    <property type="entry name" value="NAD-DEPENDENT PROTEIN DEACETYLASE SIRTUIN-1"/>
    <property type="match status" value="1"/>
</dbReference>
<organism evidence="8 9">
    <name type="scientific">Blattamonas nauphoetae</name>
    <dbReference type="NCBI Taxonomy" id="2049346"/>
    <lineage>
        <taxon>Eukaryota</taxon>
        <taxon>Metamonada</taxon>
        <taxon>Preaxostyla</taxon>
        <taxon>Oxymonadida</taxon>
        <taxon>Blattamonas</taxon>
    </lineage>
</organism>
<feature type="binding site" evidence="6">
    <location>
        <position position="220"/>
    </location>
    <ligand>
        <name>Zn(2+)</name>
        <dbReference type="ChEBI" id="CHEBI:29105"/>
    </ligand>
</feature>